<feature type="chain" id="PRO_5010712668" evidence="3">
    <location>
        <begin position="19"/>
        <end position="162"/>
    </location>
</feature>
<dbReference type="InterPro" id="IPR051217">
    <property type="entry name" value="Insect_Cuticle_Struc_Prot"/>
</dbReference>
<dbReference type="OrthoDB" id="10071059at2759"/>
<keyword evidence="3" id="KW-0732">Signal</keyword>
<dbReference type="Proteomes" id="UP000192223">
    <property type="component" value="Unplaced"/>
</dbReference>
<keyword evidence="4" id="KW-1185">Reference proteome</keyword>
<dbReference type="GO" id="GO:0042302">
    <property type="term" value="F:structural constituent of cuticle"/>
    <property type="evidence" value="ECO:0007669"/>
    <property type="project" value="UniProtKB-UniRule"/>
</dbReference>
<dbReference type="RefSeq" id="XP_018320080.1">
    <property type="nucleotide sequence ID" value="XM_018464578.1"/>
</dbReference>
<evidence type="ECO:0000313" key="4">
    <source>
        <dbReference type="Proteomes" id="UP000192223"/>
    </source>
</evidence>
<dbReference type="GeneID" id="108733412"/>
<dbReference type="InterPro" id="IPR000618">
    <property type="entry name" value="Insect_cuticle"/>
</dbReference>
<proteinExistence type="predicted"/>
<dbReference type="KEGG" id="apln:108733412"/>
<dbReference type="PANTHER" id="PTHR12236:SF75">
    <property type="entry name" value="CUTICULAR PROTEIN 62BB, ISOFORM A"/>
    <property type="match status" value="1"/>
</dbReference>
<dbReference type="GO" id="GO:0031012">
    <property type="term" value="C:extracellular matrix"/>
    <property type="evidence" value="ECO:0007669"/>
    <property type="project" value="TreeGrafter"/>
</dbReference>
<evidence type="ECO:0000256" key="3">
    <source>
        <dbReference type="SAM" id="SignalP"/>
    </source>
</evidence>
<dbReference type="PROSITE" id="PS51155">
    <property type="entry name" value="CHIT_BIND_RR_2"/>
    <property type="match status" value="1"/>
</dbReference>
<evidence type="ECO:0000313" key="5">
    <source>
        <dbReference type="RefSeq" id="XP_018320080.1"/>
    </source>
</evidence>
<protein>
    <submittedName>
        <fullName evidence="5">Larval cuticle protein A2B-like</fullName>
    </submittedName>
</protein>
<keyword evidence="1 2" id="KW-0193">Cuticle</keyword>
<dbReference type="PROSITE" id="PS00233">
    <property type="entry name" value="CHIT_BIND_RR_1"/>
    <property type="match status" value="1"/>
</dbReference>
<feature type="signal peptide" evidence="3">
    <location>
        <begin position="1"/>
        <end position="18"/>
    </location>
</feature>
<dbReference type="InterPro" id="IPR031311">
    <property type="entry name" value="CHIT_BIND_RR_consensus"/>
</dbReference>
<dbReference type="AlphaFoldDB" id="A0A1W4WJ83"/>
<name>A0A1W4WJ83_AGRPL</name>
<dbReference type="PRINTS" id="PR00947">
    <property type="entry name" value="CUTICLE"/>
</dbReference>
<reference evidence="5" key="1">
    <citation type="submission" date="2025-08" db="UniProtKB">
        <authorList>
            <consortium name="RefSeq"/>
        </authorList>
    </citation>
    <scope>IDENTIFICATION</scope>
    <source>
        <tissue evidence="5">Entire body</tissue>
    </source>
</reference>
<dbReference type="GO" id="GO:0005615">
    <property type="term" value="C:extracellular space"/>
    <property type="evidence" value="ECO:0007669"/>
    <property type="project" value="TreeGrafter"/>
</dbReference>
<dbReference type="PANTHER" id="PTHR12236">
    <property type="entry name" value="STRUCTURAL CONTITUENT OF CUTICLE"/>
    <property type="match status" value="1"/>
</dbReference>
<evidence type="ECO:0000256" key="1">
    <source>
        <dbReference type="ARBA" id="ARBA00022460"/>
    </source>
</evidence>
<evidence type="ECO:0000256" key="2">
    <source>
        <dbReference type="PROSITE-ProRule" id="PRU00497"/>
    </source>
</evidence>
<dbReference type="STRING" id="224129.A0A1W4WJ83"/>
<dbReference type="InParanoid" id="A0A1W4WJ83"/>
<accession>A0A1W4WJ83</accession>
<dbReference type="Pfam" id="PF00379">
    <property type="entry name" value="Chitin_bind_4"/>
    <property type="match status" value="1"/>
</dbReference>
<sequence length="162" mass="16450">MVSKVITVLAALAASTYASAPLAVAPAPLAVAPAPLAVSEVDPYPQYSFAYDVKDVISGDFKSQVETRNGGVVQGQYSVVEPDGTRRQVDYVADPVNGFNAVVSKLPLARAIPAAPVVAPAPVVAAARVAPAPVVAPAAPLARAAPVVAPARLAAPYGYAYF</sequence>
<organism evidence="4 5">
    <name type="scientific">Agrilus planipennis</name>
    <name type="common">Emerald ash borer</name>
    <name type="synonym">Agrilus marcopoli</name>
    <dbReference type="NCBI Taxonomy" id="224129"/>
    <lineage>
        <taxon>Eukaryota</taxon>
        <taxon>Metazoa</taxon>
        <taxon>Ecdysozoa</taxon>
        <taxon>Arthropoda</taxon>
        <taxon>Hexapoda</taxon>
        <taxon>Insecta</taxon>
        <taxon>Pterygota</taxon>
        <taxon>Neoptera</taxon>
        <taxon>Endopterygota</taxon>
        <taxon>Coleoptera</taxon>
        <taxon>Polyphaga</taxon>
        <taxon>Elateriformia</taxon>
        <taxon>Buprestoidea</taxon>
        <taxon>Buprestidae</taxon>
        <taxon>Agrilinae</taxon>
        <taxon>Agrilus</taxon>
    </lineage>
</organism>
<gene>
    <name evidence="5" type="primary">LOC108733412</name>
</gene>